<dbReference type="EMBL" id="MNAD01001707">
    <property type="protein sequence ID" value="OJT01981.1"/>
    <property type="molecule type" value="Genomic_DNA"/>
</dbReference>
<feature type="compositionally biased region" description="Polar residues" evidence="1">
    <location>
        <begin position="817"/>
        <end position="826"/>
    </location>
</feature>
<dbReference type="STRING" id="154538.A0A1M2V304"/>
<dbReference type="AlphaFoldDB" id="A0A1M2V304"/>
<sequence length="1213" mass="133215">MPVYDHDISVIIKADGKWPFAKRHPWQSWRTHYKNNKERMDKKIDGFIKKAQRGAPSSQIPAPSAPTPKKSPGRVRVPYSQEDDDNLVEYLATHARAGSLLGEKFWQVLEDKQEDFPWIKRHPWRSWRERYKKNAKYFNWAVRRYNAGDDFDEPEVQRPSTVEDQRTTRPSTATRVTAQTQSSKVGKLSKAPGQTGQRKPASPPTPAKTRKRPRASEAKDEEERSVKKKRVEETPVVVHQEEDPGPSTRSQTAVADDAEDAQDVAKGAEEPDEVADDVADANDAPEDDAREDEDEVVGSDEDDESAEEEPDGPVGSDDYRNEIFDSPPVASTAGDHGAAPAGDRESTSDESEGEQDELDELLGDDDKPDEGVGRAQDKMEVDEEDDPFAVPGLKNEEQVLEMDEDTLEAADAYIAGPSGVNAASSSANRHTESHGPPARKPNTRIRHIDDPLATPELSPTQEATARHQDPQPGPRQHAKRIKRAVETDFFGTPPPAPGRIPSSPTTEAKARHRAHDRAGARQPPRLVEGPFNKAFSDSRGRPRISPTGKGPRLSGVNFEDEADVIGVQDTPAYVPEADEHDEEHESELAQWPPVRRKSSGKAKQRPPPPATPSPPGGKQRERTVTTKTVSVRTVHTVERRVDRRPKGTPFPRGKLLAAAADEDDDDEEQAVEPGSPVSPPQRETQDSRSPASDDEMEVDNGDDADRDNTWLAQSQHHPFSQVPHPFSQHVAPSPVRRPTGHYAIPLPKADVSRFQRLLDPGHPVAGPSGTQSASKPQVQAPRPKRAPLGEIDTARLEELLRMEGKHFPEPSKPSPDSIVSASNSADSPFGLPDTSPLADKGDQQSVGAVHRGQLFPSVASGSRDPAPRVDKGKGRADRPADAHRRYTTAQDVFWQPEQRVDSSASKPSKRRSLPSRFHLGDYSHLANYSALSLAFGALPFGHARTPSVPSTMALSRSVSPAKSANASLVDTLPEKELEMVKELGMNTALHIMAINHGFNEDTVRAVYLETGSLQLADNVLRDMREAANDRASEALSELMSDEEQEQDEMQEDEDAPAEEEAVERQLTHPPEWPQDGPSFDLADEAPLAESSRIDASHVLARNTRKRQRLLIEPVVDRRNSSVDSQYSPPKNTRAAKHLKRERESLSLGLSRRESAAASSPQGVAGSSNGLGDGVDFGTLARLKSDDWRKLEKSLGKGGAKVLTGKSLAKFLQQ</sequence>
<feature type="region of interest" description="Disordered" evidence="1">
    <location>
        <begin position="51"/>
        <end position="79"/>
    </location>
</feature>
<feature type="compositionally biased region" description="Basic and acidic residues" evidence="1">
    <location>
        <begin position="1140"/>
        <end position="1154"/>
    </location>
</feature>
<accession>A0A1M2V304</accession>
<dbReference type="OrthoDB" id="435460at2759"/>
<feature type="compositionally biased region" description="Acidic residues" evidence="1">
    <location>
        <begin position="576"/>
        <end position="585"/>
    </location>
</feature>
<keyword evidence="4" id="KW-1185">Reference proteome</keyword>
<feature type="compositionally biased region" description="Pro residues" evidence="1">
    <location>
        <begin position="605"/>
        <end position="615"/>
    </location>
</feature>
<dbReference type="InterPro" id="IPR015010">
    <property type="entry name" value="TERF2IP_Myb"/>
</dbReference>
<feature type="compositionally biased region" description="Polar residues" evidence="1">
    <location>
        <begin position="1121"/>
        <end position="1130"/>
    </location>
</feature>
<feature type="region of interest" description="Disordered" evidence="1">
    <location>
        <begin position="150"/>
        <end position="914"/>
    </location>
</feature>
<feature type="compositionally biased region" description="Low complexity" evidence="1">
    <location>
        <begin position="625"/>
        <end position="634"/>
    </location>
</feature>
<evidence type="ECO:0000313" key="4">
    <source>
        <dbReference type="Proteomes" id="UP000184267"/>
    </source>
</evidence>
<feature type="compositionally biased region" description="Basic residues" evidence="1">
    <location>
        <begin position="594"/>
        <end position="604"/>
    </location>
</feature>
<reference evidence="3 4" key="1">
    <citation type="submission" date="2016-10" db="EMBL/GenBank/DDBJ databases">
        <title>Genome sequence of the basidiomycete white-rot fungus Trametes pubescens.</title>
        <authorList>
            <person name="Makela M.R."/>
            <person name="Granchi Z."/>
            <person name="Peng M."/>
            <person name="De Vries R.P."/>
            <person name="Grigoriev I."/>
            <person name="Riley R."/>
            <person name="Hilden K."/>
        </authorList>
    </citation>
    <scope>NUCLEOTIDE SEQUENCE [LARGE SCALE GENOMIC DNA]</scope>
    <source>
        <strain evidence="3 4">FBCC735</strain>
    </source>
</reference>
<dbReference type="OMA" id="MARNHGF"/>
<feature type="compositionally biased region" description="Basic and acidic residues" evidence="1">
    <location>
        <begin position="792"/>
        <end position="809"/>
    </location>
</feature>
<name>A0A1M2V304_TRAPU</name>
<comment type="caution">
    <text evidence="3">The sequence shown here is derived from an EMBL/GenBank/DDBJ whole genome shotgun (WGS) entry which is preliminary data.</text>
</comment>
<feature type="compositionally biased region" description="Basic and acidic residues" evidence="1">
    <location>
        <begin position="369"/>
        <end position="379"/>
    </location>
</feature>
<feature type="compositionally biased region" description="Acidic residues" evidence="1">
    <location>
        <begin position="270"/>
        <end position="311"/>
    </location>
</feature>
<protein>
    <recommendedName>
        <fullName evidence="2">TERF2-interacting telomeric protein 1 Myb domain-containing protein</fullName>
    </recommendedName>
</protein>
<feature type="domain" description="TERF2-interacting telomeric protein 1 Myb" evidence="2">
    <location>
        <begin position="79"/>
        <end position="134"/>
    </location>
</feature>
<feature type="compositionally biased region" description="Acidic residues" evidence="1">
    <location>
        <begin position="1039"/>
        <end position="1061"/>
    </location>
</feature>
<dbReference type="Proteomes" id="UP000184267">
    <property type="component" value="Unassembled WGS sequence"/>
</dbReference>
<feature type="compositionally biased region" description="Acidic residues" evidence="1">
    <location>
        <begin position="348"/>
        <end position="368"/>
    </location>
</feature>
<feature type="compositionally biased region" description="Acidic residues" evidence="1">
    <location>
        <begin position="398"/>
        <end position="408"/>
    </location>
</feature>
<dbReference type="Gene3D" id="1.10.10.60">
    <property type="entry name" value="Homeodomain-like"/>
    <property type="match status" value="1"/>
</dbReference>
<feature type="compositionally biased region" description="Acidic residues" evidence="1">
    <location>
        <begin position="692"/>
        <end position="705"/>
    </location>
</feature>
<dbReference type="CDD" id="cd11655">
    <property type="entry name" value="rap1_myb-like"/>
    <property type="match status" value="1"/>
</dbReference>
<feature type="region of interest" description="Disordered" evidence="1">
    <location>
        <begin position="1117"/>
        <end position="1175"/>
    </location>
</feature>
<organism evidence="3 4">
    <name type="scientific">Trametes pubescens</name>
    <name type="common">White-rot fungus</name>
    <dbReference type="NCBI Taxonomy" id="154538"/>
    <lineage>
        <taxon>Eukaryota</taxon>
        <taxon>Fungi</taxon>
        <taxon>Dikarya</taxon>
        <taxon>Basidiomycota</taxon>
        <taxon>Agaricomycotina</taxon>
        <taxon>Agaricomycetes</taxon>
        <taxon>Polyporales</taxon>
        <taxon>Polyporaceae</taxon>
        <taxon>Trametes</taxon>
    </lineage>
</organism>
<proteinExistence type="predicted"/>
<feature type="compositionally biased region" description="Polar residues" evidence="1">
    <location>
        <begin position="168"/>
        <end position="184"/>
    </location>
</feature>
<feature type="compositionally biased region" description="Polar residues" evidence="1">
    <location>
        <begin position="768"/>
        <end position="777"/>
    </location>
</feature>
<feature type="compositionally biased region" description="Basic and acidic residues" evidence="1">
    <location>
        <begin position="635"/>
        <end position="645"/>
    </location>
</feature>
<feature type="compositionally biased region" description="Acidic residues" evidence="1">
    <location>
        <begin position="660"/>
        <end position="670"/>
    </location>
</feature>
<dbReference type="Pfam" id="PF08914">
    <property type="entry name" value="Myb_Rap1"/>
    <property type="match status" value="1"/>
</dbReference>
<feature type="region of interest" description="Disordered" evidence="1">
    <location>
        <begin position="1028"/>
        <end position="1082"/>
    </location>
</feature>
<dbReference type="InterPro" id="IPR009057">
    <property type="entry name" value="Homeodomain-like_sf"/>
</dbReference>
<feature type="compositionally biased region" description="Basic and acidic residues" evidence="1">
    <location>
        <begin position="865"/>
        <end position="884"/>
    </location>
</feature>
<dbReference type="SUPFAM" id="SSF46689">
    <property type="entry name" value="Homeodomain-like"/>
    <property type="match status" value="1"/>
</dbReference>
<evidence type="ECO:0000313" key="3">
    <source>
        <dbReference type="EMBL" id="OJT01981.1"/>
    </source>
</evidence>
<evidence type="ECO:0000256" key="1">
    <source>
        <dbReference type="SAM" id="MobiDB-lite"/>
    </source>
</evidence>
<evidence type="ECO:0000259" key="2">
    <source>
        <dbReference type="Pfam" id="PF08914"/>
    </source>
</evidence>
<feature type="compositionally biased region" description="Low complexity" evidence="1">
    <location>
        <begin position="55"/>
        <end position="70"/>
    </location>
</feature>
<gene>
    <name evidence="3" type="ORF">TRAPUB_7515</name>
</gene>
<feature type="compositionally biased region" description="Basic and acidic residues" evidence="1">
    <location>
        <begin position="214"/>
        <end position="233"/>
    </location>
</feature>